<dbReference type="RefSeq" id="WP_156682994.1">
    <property type="nucleotide sequence ID" value="NZ_CABWIB010000001.1"/>
</dbReference>
<feature type="domain" description="IrrE N-terminal-like" evidence="1">
    <location>
        <begin position="53"/>
        <end position="115"/>
    </location>
</feature>
<dbReference type="InterPro" id="IPR010359">
    <property type="entry name" value="IrrE_HExxH"/>
</dbReference>
<sequence length="144" mass="16895">MTKKQIDNLIDKLIIENGTVNPIDIIKRNNIQVIYHFDSFKGVCVKIPGDCTYISIRENLDTLDKFFTLAHELYHALIDFKNDYPYQIKPFSQESCVSETRANYFAYKLLLKQDENILEDFYNENPNIEKNIEKIINNLANRGL</sequence>
<evidence type="ECO:0000313" key="2">
    <source>
        <dbReference type="EMBL" id="VWL84945.1"/>
    </source>
</evidence>
<dbReference type="Proteomes" id="UP000419017">
    <property type="component" value="Unassembled WGS sequence"/>
</dbReference>
<keyword evidence="3" id="KW-1185">Reference proteome</keyword>
<reference evidence="2 3" key="1">
    <citation type="submission" date="2019-10" db="EMBL/GenBank/DDBJ databases">
        <authorList>
            <person name="Blom J."/>
        </authorList>
    </citation>
    <scope>NUCLEOTIDE SEQUENCE [LARGE SCALE GENOMIC DNA]</scope>
    <source>
        <strain evidence="2 3">ES3154-GLU</strain>
    </source>
</reference>
<dbReference type="AlphaFoldDB" id="A0A6I8M4V8"/>
<evidence type="ECO:0000313" key="3">
    <source>
        <dbReference type="Proteomes" id="UP000419017"/>
    </source>
</evidence>
<accession>A0A6I8M4V8</accession>
<dbReference type="EMBL" id="CABWIB010000001">
    <property type="protein sequence ID" value="VWL84945.1"/>
    <property type="molecule type" value="Genomic_DNA"/>
</dbReference>
<organism evidence="2 3">
    <name type="scientific">Oceanivirga miroungae</name>
    <dbReference type="NCBI Taxonomy" id="1130046"/>
    <lineage>
        <taxon>Bacteria</taxon>
        <taxon>Fusobacteriati</taxon>
        <taxon>Fusobacteriota</taxon>
        <taxon>Fusobacteriia</taxon>
        <taxon>Fusobacteriales</taxon>
        <taxon>Leptotrichiaceae</taxon>
        <taxon>Oceanivirga</taxon>
    </lineage>
</organism>
<proteinExistence type="predicted"/>
<dbReference type="Pfam" id="PF06114">
    <property type="entry name" value="Peptidase_M78"/>
    <property type="match status" value="1"/>
</dbReference>
<evidence type="ECO:0000259" key="1">
    <source>
        <dbReference type="Pfam" id="PF06114"/>
    </source>
</evidence>
<gene>
    <name evidence="2" type="ORF">OMES3154_00218</name>
</gene>
<name>A0A6I8M4V8_9FUSO</name>
<dbReference type="Gene3D" id="1.10.10.2910">
    <property type="match status" value="1"/>
</dbReference>
<protein>
    <recommendedName>
        <fullName evidence="1">IrrE N-terminal-like domain-containing protein</fullName>
    </recommendedName>
</protein>